<evidence type="ECO:0000259" key="15">
    <source>
        <dbReference type="PROSITE" id="PS50109"/>
    </source>
</evidence>
<dbReference type="eggNOG" id="COG3292">
    <property type="taxonomic scope" value="Bacteria"/>
</dbReference>
<comment type="caution">
    <text evidence="17">The sequence shown here is derived from an EMBL/GenBank/DDBJ whole genome shotgun (WGS) entry which is preliminary data.</text>
</comment>
<dbReference type="CDD" id="cd00082">
    <property type="entry name" value="HisKA"/>
    <property type="match status" value="1"/>
</dbReference>
<evidence type="ECO:0000256" key="9">
    <source>
        <dbReference type="ARBA" id="ARBA00023015"/>
    </source>
</evidence>
<dbReference type="Gene3D" id="2.130.10.10">
    <property type="entry name" value="YVTN repeat-like/Quinoprotein amine dehydrogenase"/>
    <property type="match status" value="2"/>
</dbReference>
<keyword evidence="11" id="KW-0804">Transcription</keyword>
<feature type="domain" description="Histidine kinase" evidence="15">
    <location>
        <begin position="840"/>
        <end position="1059"/>
    </location>
</feature>
<keyword evidence="7" id="KW-0067">ATP-binding</keyword>
<evidence type="ECO:0000256" key="3">
    <source>
        <dbReference type="ARBA" id="ARBA00022553"/>
    </source>
</evidence>
<dbReference type="InterPro" id="IPR018060">
    <property type="entry name" value="HTH_AraC"/>
</dbReference>
<dbReference type="Gene3D" id="2.60.40.10">
    <property type="entry name" value="Immunoglobulins"/>
    <property type="match status" value="1"/>
</dbReference>
<dbReference type="CDD" id="cd00075">
    <property type="entry name" value="HATPase"/>
    <property type="match status" value="1"/>
</dbReference>
<dbReference type="eggNOG" id="COG2205">
    <property type="taxonomic scope" value="Bacteria"/>
</dbReference>
<dbReference type="SMART" id="SM00448">
    <property type="entry name" value="REC"/>
    <property type="match status" value="1"/>
</dbReference>
<dbReference type="SUPFAM" id="SSF55874">
    <property type="entry name" value="ATPase domain of HSP90 chaperone/DNA topoisomerase II/histidine kinase"/>
    <property type="match status" value="1"/>
</dbReference>
<dbReference type="InterPro" id="IPR003594">
    <property type="entry name" value="HATPase_dom"/>
</dbReference>
<dbReference type="eggNOG" id="COG0745">
    <property type="taxonomic scope" value="Bacteria"/>
</dbReference>
<evidence type="ECO:0000256" key="7">
    <source>
        <dbReference type="ARBA" id="ARBA00022840"/>
    </source>
</evidence>
<dbReference type="RefSeq" id="WP_165583351.1">
    <property type="nucleotide sequence ID" value="NZ_AQRA01000003.1"/>
</dbReference>
<organism evidence="17 18">
    <name type="scientific">Aquimarina atlantica</name>
    <dbReference type="NCBI Taxonomy" id="1317122"/>
    <lineage>
        <taxon>Bacteria</taxon>
        <taxon>Pseudomonadati</taxon>
        <taxon>Bacteroidota</taxon>
        <taxon>Flavobacteriia</taxon>
        <taxon>Flavobacteriales</taxon>
        <taxon>Flavobacteriaceae</taxon>
        <taxon>Aquimarina</taxon>
    </lineage>
</organism>
<dbReference type="PRINTS" id="PR00344">
    <property type="entry name" value="BCTRLSENSOR"/>
</dbReference>
<evidence type="ECO:0000256" key="5">
    <source>
        <dbReference type="ARBA" id="ARBA00022741"/>
    </source>
</evidence>
<dbReference type="FunFam" id="3.30.565.10:FF:000037">
    <property type="entry name" value="Hybrid sensor histidine kinase/response regulator"/>
    <property type="match status" value="1"/>
</dbReference>
<dbReference type="InterPro" id="IPR009057">
    <property type="entry name" value="Homeodomain-like_sf"/>
</dbReference>
<dbReference type="SMART" id="SM00387">
    <property type="entry name" value="HATPase_c"/>
    <property type="match status" value="1"/>
</dbReference>
<evidence type="ECO:0000256" key="13">
    <source>
        <dbReference type="SAM" id="SignalP"/>
    </source>
</evidence>
<name>A0A023BXA5_9FLAO</name>
<dbReference type="PROSITE" id="PS51257">
    <property type="entry name" value="PROKAR_LIPOPROTEIN"/>
    <property type="match status" value="1"/>
</dbReference>
<keyword evidence="13" id="KW-0732">Signal</keyword>
<evidence type="ECO:0000313" key="18">
    <source>
        <dbReference type="Proteomes" id="UP000023541"/>
    </source>
</evidence>
<dbReference type="PANTHER" id="PTHR43547:SF2">
    <property type="entry name" value="HYBRID SIGNAL TRANSDUCTION HISTIDINE KINASE C"/>
    <property type="match status" value="1"/>
</dbReference>
<keyword evidence="5" id="KW-0547">Nucleotide-binding</keyword>
<dbReference type="InterPro" id="IPR036890">
    <property type="entry name" value="HATPase_C_sf"/>
</dbReference>
<dbReference type="InterPro" id="IPR004358">
    <property type="entry name" value="Sig_transdc_His_kin-like_C"/>
</dbReference>
<evidence type="ECO:0000256" key="1">
    <source>
        <dbReference type="ARBA" id="ARBA00000085"/>
    </source>
</evidence>
<dbReference type="Gene3D" id="3.40.50.2300">
    <property type="match status" value="1"/>
</dbReference>
<evidence type="ECO:0000256" key="8">
    <source>
        <dbReference type="ARBA" id="ARBA00023012"/>
    </source>
</evidence>
<feature type="chain" id="PRO_5001516029" description="histidine kinase" evidence="13">
    <location>
        <begin position="23"/>
        <end position="1364"/>
    </location>
</feature>
<dbReference type="Pfam" id="PF12833">
    <property type="entry name" value="HTH_18"/>
    <property type="match status" value="1"/>
</dbReference>
<dbReference type="PROSITE" id="PS50110">
    <property type="entry name" value="RESPONSE_REGULATORY"/>
    <property type="match status" value="1"/>
</dbReference>
<dbReference type="PROSITE" id="PS01124">
    <property type="entry name" value="HTH_ARAC_FAMILY_2"/>
    <property type="match status" value="1"/>
</dbReference>
<dbReference type="SUPFAM" id="SSF63829">
    <property type="entry name" value="Calcium-dependent phosphotriesterase"/>
    <property type="match status" value="3"/>
</dbReference>
<dbReference type="InterPro" id="IPR011006">
    <property type="entry name" value="CheY-like_superfamily"/>
</dbReference>
<protein>
    <recommendedName>
        <fullName evidence="2">histidine kinase</fullName>
        <ecNumber evidence="2">2.7.13.3</ecNumber>
    </recommendedName>
</protein>
<dbReference type="InterPro" id="IPR003661">
    <property type="entry name" value="HisK_dim/P_dom"/>
</dbReference>
<dbReference type="InterPro" id="IPR013783">
    <property type="entry name" value="Ig-like_fold"/>
</dbReference>
<keyword evidence="18" id="KW-1185">Reference proteome</keyword>
<keyword evidence="8" id="KW-0902">Two-component regulatory system</keyword>
<evidence type="ECO:0000256" key="6">
    <source>
        <dbReference type="ARBA" id="ARBA00022777"/>
    </source>
</evidence>
<dbReference type="PROSITE" id="PS00041">
    <property type="entry name" value="HTH_ARAC_FAMILY_1"/>
    <property type="match status" value="1"/>
</dbReference>
<sequence length="1364" mass="157129">MSGLKIYLLLSFFMSCSLFLHAQNHTSFRHLSPVNDNKFVIPTKTVQDSFGNIWMLCSDGILVYNGYDYKLIKNKMIFPDIQHNDFINNMLVDYKKNIWVTSQFGLISKYIAIDNQFEDMTVLLPKNDVVSSIVAEKESIWLASKLGNIYRYVDSKMNFIATISNSGSGIENIMDIEILNSSEVYVSTNRGTIYRYSLKSEQTTELVGPFTNYPGNIILASDINNKLWVGTETYGLFVYDPIRKQFIQDSFFEEEKFNINKEMFLSLFCSKDGYMWGGTDGGGLYKININSGEVDLFTRQYSNEFSLSSNTVLDINEDNHKNIWITTNYGKLNILPNRNNKIRYHEGSDNNTPLRVLSIFKSSKNVLWIGTDGSGLTRVTYNTDGTTKERRYFNDISLNRGFYIQSITEDDLSNIWFGTYKNGLWYHNTSKNTFQKISIYNSNRQEATDIRTVFSDSQGRIWIGSNLSVNIYSSDLKLLAVFDNNSNGLKGTNTESILEDRNGIIWLGLYNGGLFQYNEHSSGIQYSTFIDYSQKNKNYKDEIHAVKSMILGDPGEIWLINRLGKLLKFDTKNKTYTTFENVESIGEKMFIAILKDENNDLWMSSKNNGISHLDTKKLILKTYYDTDGLQDNMFLPRSKFKDTKGLLYFGGVKGLNSFDPKHLNKKASETKLYINSIEILNQPVYSLLPYKTTTGISNIESLKLKHNQSHFSFRFYAIDNILNPSYYYAYRLKGFDENWITSQSERLATYTNIPSGNYTFEIKTGTKKGVWDLPEKKIAITIQQPLWNTPLAYIFYLLILMLTAYGIRRWYSLRKKLFLEKVSHKKENELHDLKMNFFAKMSHEIQTPITLILGPIDDMLQKAEKNGNLLLKQRLEIMSYNTKRLSKIAQELTLVRNKELGALRLTVTKNDLHKDIQNISISFKELARKRKIDFIVNCPKNLPAIWYDKEKLEHVIYNLLSNAFKFTPKEGNIFLNIVPVNNKKFIKLSVIDSGPGIPDEELQHIFKLFYQSDIGKKNKGAGIGLALTKELINLHKGKIKVNSNPVEGTTFIIKFPITENAYTETERIITDDAEEPGDFSLIENDTLIKEEELDLSKKTILIVEDNFDLQTFLKELLHIKYNVIMAENGEEGYYYAKNNFPDLILSDIVMPKLNGIEMCKKLQKDQVTMHIPIILLTAKNSTKAKISGLKSGAIEYINKPFNTNELLLKVKNIISSKEHIISKYRKEIISIPKVKLEKSQDEIFLENLVSNINLRIDDADFKMEELAESLHMGYSSLYRKCQALTGNSLVDFVRLMRLKKAAVLITKYGYNISEASFMTGFNDPKYFSKCFKKYFKKTPKVFKKEAKEMGAIAYLKKHRVETTF</sequence>
<evidence type="ECO:0000313" key="17">
    <source>
        <dbReference type="EMBL" id="EZH74625.1"/>
    </source>
</evidence>
<feature type="signal peptide" evidence="13">
    <location>
        <begin position="1"/>
        <end position="22"/>
    </location>
</feature>
<dbReference type="InterPro" id="IPR015943">
    <property type="entry name" value="WD40/YVTN_repeat-like_dom_sf"/>
</dbReference>
<evidence type="ECO:0000256" key="2">
    <source>
        <dbReference type="ARBA" id="ARBA00012438"/>
    </source>
</evidence>
<dbReference type="SUPFAM" id="SSF47384">
    <property type="entry name" value="Homodimeric domain of signal transducing histidine kinase"/>
    <property type="match status" value="1"/>
</dbReference>
<feature type="domain" description="HTH araC/xylS-type" evidence="14">
    <location>
        <begin position="1246"/>
        <end position="1345"/>
    </location>
</feature>
<dbReference type="Gene3D" id="1.10.10.60">
    <property type="entry name" value="Homeodomain-like"/>
    <property type="match status" value="1"/>
</dbReference>
<evidence type="ECO:0000256" key="12">
    <source>
        <dbReference type="PROSITE-ProRule" id="PRU00169"/>
    </source>
</evidence>
<dbReference type="GO" id="GO:0000155">
    <property type="term" value="F:phosphorelay sensor kinase activity"/>
    <property type="evidence" value="ECO:0007669"/>
    <property type="project" value="InterPro"/>
</dbReference>
<evidence type="ECO:0000256" key="10">
    <source>
        <dbReference type="ARBA" id="ARBA00023125"/>
    </source>
</evidence>
<dbReference type="GO" id="GO:0003700">
    <property type="term" value="F:DNA-binding transcription factor activity"/>
    <property type="evidence" value="ECO:0007669"/>
    <property type="project" value="InterPro"/>
</dbReference>
<dbReference type="Pfam" id="PF02518">
    <property type="entry name" value="HATPase_c"/>
    <property type="match status" value="1"/>
</dbReference>
<evidence type="ECO:0000256" key="4">
    <source>
        <dbReference type="ARBA" id="ARBA00022679"/>
    </source>
</evidence>
<dbReference type="Proteomes" id="UP000023541">
    <property type="component" value="Unassembled WGS sequence"/>
</dbReference>
<keyword evidence="9" id="KW-0805">Transcription regulation</keyword>
<dbReference type="InterPro" id="IPR011123">
    <property type="entry name" value="Y_Y_Y"/>
</dbReference>
<comment type="catalytic activity">
    <reaction evidence="1">
        <text>ATP + protein L-histidine = ADP + protein N-phospho-L-histidine.</text>
        <dbReference type="EC" id="2.7.13.3"/>
    </reaction>
</comment>
<feature type="modified residue" description="4-aspartylphosphate" evidence="12">
    <location>
        <position position="1147"/>
    </location>
</feature>
<dbReference type="EMBL" id="AQRA01000003">
    <property type="protein sequence ID" value="EZH74625.1"/>
    <property type="molecule type" value="Genomic_DNA"/>
</dbReference>
<dbReference type="SUPFAM" id="SSF52172">
    <property type="entry name" value="CheY-like"/>
    <property type="match status" value="1"/>
</dbReference>
<evidence type="ECO:0000256" key="11">
    <source>
        <dbReference type="ARBA" id="ARBA00023163"/>
    </source>
</evidence>
<dbReference type="SMART" id="SM00342">
    <property type="entry name" value="HTH_ARAC"/>
    <property type="match status" value="1"/>
</dbReference>
<dbReference type="Gene3D" id="3.30.565.10">
    <property type="entry name" value="Histidine kinase-like ATPase, C-terminal domain"/>
    <property type="match status" value="1"/>
</dbReference>
<reference evidence="17 18" key="1">
    <citation type="submission" date="2014-04" db="EMBL/GenBank/DDBJ databases">
        <title>Aquimarina sp. 22II-S11-z7 Genome Sequencing.</title>
        <authorList>
            <person name="Lai Q."/>
        </authorList>
    </citation>
    <scope>NUCLEOTIDE SEQUENCE [LARGE SCALE GENOMIC DNA]</scope>
    <source>
        <strain evidence="17 18">22II-S11-z7</strain>
    </source>
</reference>
<dbReference type="PROSITE" id="PS50109">
    <property type="entry name" value="HIS_KIN"/>
    <property type="match status" value="1"/>
</dbReference>
<keyword evidence="6" id="KW-0418">Kinase</keyword>
<keyword evidence="3 12" id="KW-0597">Phosphoprotein</keyword>
<dbReference type="Gene3D" id="1.10.287.130">
    <property type="match status" value="1"/>
</dbReference>
<dbReference type="InterPro" id="IPR001789">
    <property type="entry name" value="Sig_transdc_resp-reg_receiver"/>
</dbReference>
<dbReference type="Pfam" id="PF07495">
    <property type="entry name" value="Y_Y_Y"/>
    <property type="match status" value="1"/>
</dbReference>
<keyword evidence="10" id="KW-0238">DNA-binding</keyword>
<dbReference type="EC" id="2.7.13.3" evidence="2"/>
<proteinExistence type="predicted"/>
<evidence type="ECO:0000259" key="16">
    <source>
        <dbReference type="PROSITE" id="PS50110"/>
    </source>
</evidence>
<dbReference type="GO" id="GO:0005524">
    <property type="term" value="F:ATP binding"/>
    <property type="evidence" value="ECO:0007669"/>
    <property type="project" value="UniProtKB-KW"/>
</dbReference>
<dbReference type="InterPro" id="IPR018062">
    <property type="entry name" value="HTH_AraC-typ_CS"/>
</dbReference>
<keyword evidence="4" id="KW-0808">Transferase</keyword>
<dbReference type="STRING" id="1317122.ATO12_12730"/>
<gene>
    <name evidence="17" type="ORF">ATO12_12730</name>
</gene>
<dbReference type="SUPFAM" id="SSF46689">
    <property type="entry name" value="Homeodomain-like"/>
    <property type="match status" value="1"/>
</dbReference>
<dbReference type="PANTHER" id="PTHR43547">
    <property type="entry name" value="TWO-COMPONENT HISTIDINE KINASE"/>
    <property type="match status" value="1"/>
</dbReference>
<dbReference type="Pfam" id="PF00072">
    <property type="entry name" value="Response_reg"/>
    <property type="match status" value="1"/>
</dbReference>
<dbReference type="InterPro" id="IPR036097">
    <property type="entry name" value="HisK_dim/P_sf"/>
</dbReference>
<accession>A0A023BXA5</accession>
<dbReference type="InterPro" id="IPR005467">
    <property type="entry name" value="His_kinase_dom"/>
</dbReference>
<dbReference type="GO" id="GO:0043565">
    <property type="term" value="F:sequence-specific DNA binding"/>
    <property type="evidence" value="ECO:0007669"/>
    <property type="project" value="InterPro"/>
</dbReference>
<evidence type="ECO:0000259" key="14">
    <source>
        <dbReference type="PROSITE" id="PS01124"/>
    </source>
</evidence>
<feature type="domain" description="Response regulatory" evidence="16">
    <location>
        <begin position="1099"/>
        <end position="1214"/>
    </location>
</feature>